<keyword evidence="9" id="KW-1185">Reference proteome</keyword>
<dbReference type="NCBIfam" id="TIGR00589">
    <property type="entry name" value="ogt"/>
    <property type="match status" value="1"/>
</dbReference>
<dbReference type="CDD" id="cd06445">
    <property type="entry name" value="ATase"/>
    <property type="match status" value="1"/>
</dbReference>
<dbReference type="PROSITE" id="PS00374">
    <property type="entry name" value="MGMT"/>
    <property type="match status" value="1"/>
</dbReference>
<evidence type="ECO:0000256" key="5">
    <source>
        <dbReference type="ARBA" id="ARBA00023204"/>
    </source>
</evidence>
<dbReference type="Pfam" id="PF01035">
    <property type="entry name" value="DNA_binding_1"/>
    <property type="match status" value="1"/>
</dbReference>
<evidence type="ECO:0000256" key="4">
    <source>
        <dbReference type="ARBA" id="ARBA00022763"/>
    </source>
</evidence>
<dbReference type="PANTHER" id="PTHR10815:SF13">
    <property type="entry name" value="METHYLATED-DNA--PROTEIN-CYSTEINE METHYLTRANSFERASE"/>
    <property type="match status" value="1"/>
</dbReference>
<dbReference type="Gene3D" id="1.10.10.10">
    <property type="entry name" value="Winged helix-like DNA-binding domain superfamily/Winged helix DNA-binding domain"/>
    <property type="match status" value="1"/>
</dbReference>
<dbReference type="Proteomes" id="UP001646141">
    <property type="component" value="Unassembled WGS sequence"/>
</dbReference>
<comment type="caution">
    <text evidence="8">The sequence shown here is derived from an EMBL/GenBank/DDBJ whole genome shotgun (WGS) entry which is preliminary data.</text>
</comment>
<feature type="domain" description="Methylated-DNA-[protein]-cysteine S-methyltransferase DNA binding" evidence="7">
    <location>
        <begin position="98"/>
        <end position="178"/>
    </location>
</feature>
<comment type="catalytic activity">
    <reaction evidence="1">
        <text>a 4-O-methyl-thymidine in DNA + L-cysteinyl-[protein] = a thymidine in DNA + S-methyl-L-cysteinyl-[protein]</text>
        <dbReference type="Rhea" id="RHEA:53428"/>
        <dbReference type="Rhea" id="RHEA-COMP:10131"/>
        <dbReference type="Rhea" id="RHEA-COMP:10132"/>
        <dbReference type="Rhea" id="RHEA-COMP:13555"/>
        <dbReference type="Rhea" id="RHEA-COMP:13556"/>
        <dbReference type="ChEBI" id="CHEBI:29950"/>
        <dbReference type="ChEBI" id="CHEBI:82612"/>
        <dbReference type="ChEBI" id="CHEBI:137386"/>
        <dbReference type="ChEBI" id="CHEBI:137387"/>
        <dbReference type="EC" id="2.1.1.63"/>
    </reaction>
</comment>
<dbReference type="InterPro" id="IPR036388">
    <property type="entry name" value="WH-like_DNA-bd_sf"/>
</dbReference>
<sequence>MSPDRPLATATIDVVGHPFRVIWTPEDGFVRAAGFATAEDPLAHSLLERLARLDAELGARGLAAEETLEGPIPDAVRAYASGEHAALDTIPVAQPETPFRGEVWRALRGVAAGEAVTYTELAARAGRPSAVRAAASGCATNLVALIVPCHRIVRTDGGLGGYLFGVPVKERLLAHEGAEFSEKKIIHSDERNPPQLW</sequence>
<evidence type="ECO:0000256" key="1">
    <source>
        <dbReference type="ARBA" id="ARBA00001286"/>
    </source>
</evidence>
<dbReference type="InterPro" id="IPR036217">
    <property type="entry name" value="MethylDNA_cys_MeTrfase_DNAb"/>
</dbReference>
<dbReference type="EMBL" id="QYAD01000001">
    <property type="protein sequence ID" value="MBL3688605.1"/>
    <property type="molecule type" value="Genomic_DNA"/>
</dbReference>
<keyword evidence="3" id="KW-0808">Transferase</keyword>
<keyword evidence="5" id="KW-0234">DNA repair</keyword>
<organism evidence="8 9">
    <name type="scientific">Leucobacter chromiireducens subsp. chromiireducens</name>
    <dbReference type="NCBI Taxonomy" id="660067"/>
    <lineage>
        <taxon>Bacteria</taxon>
        <taxon>Bacillati</taxon>
        <taxon>Actinomycetota</taxon>
        <taxon>Actinomycetes</taxon>
        <taxon>Micrococcales</taxon>
        <taxon>Microbacteriaceae</taxon>
        <taxon>Leucobacter</taxon>
    </lineage>
</organism>
<gene>
    <name evidence="8" type="ORF">D3226_01340</name>
</gene>
<evidence type="ECO:0000313" key="8">
    <source>
        <dbReference type="EMBL" id="MBL3688605.1"/>
    </source>
</evidence>
<dbReference type="RefSeq" id="WP_202380634.1">
    <property type="nucleotide sequence ID" value="NZ_BAAAMA010000003.1"/>
</dbReference>
<evidence type="ECO:0000259" key="7">
    <source>
        <dbReference type="Pfam" id="PF01035"/>
    </source>
</evidence>
<evidence type="ECO:0000256" key="3">
    <source>
        <dbReference type="ARBA" id="ARBA00022679"/>
    </source>
</evidence>
<keyword evidence="2" id="KW-0489">Methyltransferase</keyword>
<dbReference type="InterPro" id="IPR014048">
    <property type="entry name" value="MethylDNA_cys_MeTrfase_DNA-bd"/>
</dbReference>
<evidence type="ECO:0000256" key="2">
    <source>
        <dbReference type="ARBA" id="ARBA00022603"/>
    </source>
</evidence>
<name>A0ABS1SKB1_9MICO</name>
<evidence type="ECO:0000313" key="9">
    <source>
        <dbReference type="Proteomes" id="UP001646141"/>
    </source>
</evidence>
<comment type="catalytic activity">
    <reaction evidence="6">
        <text>a 6-O-methyl-2'-deoxyguanosine in DNA + L-cysteinyl-[protein] = S-methyl-L-cysteinyl-[protein] + a 2'-deoxyguanosine in DNA</text>
        <dbReference type="Rhea" id="RHEA:24000"/>
        <dbReference type="Rhea" id="RHEA-COMP:10131"/>
        <dbReference type="Rhea" id="RHEA-COMP:10132"/>
        <dbReference type="Rhea" id="RHEA-COMP:11367"/>
        <dbReference type="Rhea" id="RHEA-COMP:11368"/>
        <dbReference type="ChEBI" id="CHEBI:29950"/>
        <dbReference type="ChEBI" id="CHEBI:82612"/>
        <dbReference type="ChEBI" id="CHEBI:85445"/>
        <dbReference type="ChEBI" id="CHEBI:85448"/>
        <dbReference type="EC" id="2.1.1.63"/>
    </reaction>
</comment>
<accession>A0ABS1SKB1</accession>
<dbReference type="SUPFAM" id="SSF46767">
    <property type="entry name" value="Methylated DNA-protein cysteine methyltransferase, C-terminal domain"/>
    <property type="match status" value="1"/>
</dbReference>
<keyword evidence="4" id="KW-0227">DNA damage</keyword>
<evidence type="ECO:0000256" key="6">
    <source>
        <dbReference type="ARBA" id="ARBA00049348"/>
    </source>
</evidence>
<dbReference type="InterPro" id="IPR001497">
    <property type="entry name" value="MethylDNA_cys_MeTrfase_AS"/>
</dbReference>
<dbReference type="PANTHER" id="PTHR10815">
    <property type="entry name" value="METHYLATED-DNA--PROTEIN-CYSTEINE METHYLTRANSFERASE"/>
    <property type="match status" value="1"/>
</dbReference>
<reference evidence="8 9" key="1">
    <citation type="submission" date="2018-09" db="EMBL/GenBank/DDBJ databases">
        <title>Comparative genomics of Leucobacter spp.</title>
        <authorList>
            <person name="Reis A.C."/>
            <person name="Kolvenbach B.A."/>
            <person name="Corvini P.F.X."/>
            <person name="Nunes O.C."/>
        </authorList>
    </citation>
    <scope>NUCLEOTIDE SEQUENCE [LARGE SCALE GENOMIC DNA]</scope>
    <source>
        <strain evidence="8 9">L-1</strain>
    </source>
</reference>
<proteinExistence type="predicted"/>
<protein>
    <submittedName>
        <fullName evidence="8">Methylated-DNA--[protein]-cysteine S-methyltransferase</fullName>
    </submittedName>
</protein>